<dbReference type="Proteomes" id="UP000239899">
    <property type="component" value="Unassembled WGS sequence"/>
</dbReference>
<reference evidence="6 7" key="1">
    <citation type="journal article" date="2018" name="Plant J.">
        <title>Genome sequences of Chlorella sorokiniana UTEX 1602 and Micractinium conductrix SAG 241.80: implications to maltose excretion by a green alga.</title>
        <authorList>
            <person name="Arriola M.B."/>
            <person name="Velmurugan N."/>
            <person name="Zhang Y."/>
            <person name="Plunkett M.H."/>
            <person name="Hondzo H."/>
            <person name="Barney B.M."/>
        </authorList>
    </citation>
    <scope>NUCLEOTIDE SEQUENCE [LARGE SCALE GENOMIC DNA]</scope>
    <source>
        <strain evidence="7">UTEX 1602</strain>
    </source>
</reference>
<proteinExistence type="inferred from homology"/>
<comment type="similarity">
    <text evidence="3">Belongs to the TTC4 family.</text>
</comment>
<name>A0A2P6TTU6_CHLSO</name>
<evidence type="ECO:0000256" key="2">
    <source>
        <dbReference type="ARBA" id="ARBA00022803"/>
    </source>
</evidence>
<feature type="compositionally biased region" description="Acidic residues" evidence="4">
    <location>
        <begin position="1"/>
        <end position="11"/>
    </location>
</feature>
<feature type="region of interest" description="Disordered" evidence="4">
    <location>
        <begin position="1"/>
        <end position="43"/>
    </location>
</feature>
<dbReference type="Pfam" id="PF18972">
    <property type="entry name" value="Wheel"/>
    <property type="match status" value="1"/>
</dbReference>
<evidence type="ECO:0000313" key="6">
    <source>
        <dbReference type="EMBL" id="PRW57474.1"/>
    </source>
</evidence>
<organism evidence="6 7">
    <name type="scientific">Chlorella sorokiniana</name>
    <name type="common">Freshwater green alga</name>
    <dbReference type="NCBI Taxonomy" id="3076"/>
    <lineage>
        <taxon>Eukaryota</taxon>
        <taxon>Viridiplantae</taxon>
        <taxon>Chlorophyta</taxon>
        <taxon>core chlorophytes</taxon>
        <taxon>Trebouxiophyceae</taxon>
        <taxon>Chlorellales</taxon>
        <taxon>Chlorellaceae</taxon>
        <taxon>Chlorella clade</taxon>
        <taxon>Chlorella</taxon>
    </lineage>
</organism>
<dbReference type="GO" id="GO:0005634">
    <property type="term" value="C:nucleus"/>
    <property type="evidence" value="ECO:0007669"/>
    <property type="project" value="TreeGrafter"/>
</dbReference>
<evidence type="ECO:0000313" key="7">
    <source>
        <dbReference type="Proteomes" id="UP000239899"/>
    </source>
</evidence>
<dbReference type="AlphaFoldDB" id="A0A2P6TTU6"/>
<accession>A0A2P6TTU6</accession>
<dbReference type="EMBL" id="LHPG02000007">
    <property type="protein sequence ID" value="PRW57474.1"/>
    <property type="molecule type" value="Genomic_DNA"/>
</dbReference>
<dbReference type="SUPFAM" id="SSF48452">
    <property type="entry name" value="TPR-like"/>
    <property type="match status" value="1"/>
</dbReference>
<dbReference type="InterPro" id="IPR011990">
    <property type="entry name" value="TPR-like_helical_dom_sf"/>
</dbReference>
<dbReference type="STRING" id="3076.A0A2P6TTU6"/>
<sequence length="802" mass="89561">MVRFEESDDEEQAPRQVQPLRQPPPGLRNEDLPALFWDDMPEDVGDNPDAAAIQAILDETSPEEAAEGFKNQGNSALKTGLQAKKKFYLRQAIEQYDKGLEVGCSDAALNSILCSNRAHVNLLLGNFHNAYQDGLAALRHNDQNIKAYYRAAKGALGLRKYDRCTELCEAGLNLDPSNHELADIRRRAAVEKDAQAQRDAAEAARQARIRSPARQLAELVTSRGYRVGRPQFTIGDRRPAIDEDGLVTWPALFFYPEASMQHDAVDQFCEEDTFRDHLDLMFGPGAPPLDWDAQREYSRDRIEVYYLSHAATPLSLDQITEAFFGSWPEVQEEGPRRYGPNAAGWVRVDEGWTLREALSRPDHIVPGVPAFFVLAKGTPFRDAFLEEAASSAQEGVSILPRHQALKRALKPQNSGRNEFRRNWAKQLQLKWRAKERAAQLAEARAQKHKQRLAAFKQRGLLEMVGLLDLPEELLALLVSNANLELEDKMRLTSCCTQLRHLGNTQVPWQVGRSLPAYLPARKLVSLRRWLHRKRHVLHRLLLVVKGDRADEDRNPDIQGARSLLASLNGGALRSLSIGLHSYETAPHAGFAIGGWLAAAELPQLRFLDIDSGSPMDNILGADCLTRLTGLQSLCLTCDWLDYGSLGQPGQPPFLPASLTSLELYAACYLPRLETATRLQRLVVLSVPRNPGLSTLPITPSTVAHSLRRLCCDINIVAGSGAQLRQLLALEEVDVLLPDIDLLSEDREAIRQQQQPARAALRDPPRLRLQLPGKRVVEMTAVLGPKRPLPDFDKPHWDTVSID</sequence>
<dbReference type="PANTHER" id="PTHR46035">
    <property type="entry name" value="TETRATRICOPEPTIDE REPEAT PROTEIN 4"/>
    <property type="match status" value="1"/>
</dbReference>
<dbReference type="SMART" id="SM00028">
    <property type="entry name" value="TPR"/>
    <property type="match status" value="2"/>
</dbReference>
<comment type="caution">
    <text evidence="6">The sequence shown here is derived from an EMBL/GenBank/DDBJ whole genome shotgun (WGS) entry which is preliminary data.</text>
</comment>
<dbReference type="OrthoDB" id="420195at2759"/>
<dbReference type="InterPro" id="IPR019734">
    <property type="entry name" value="TPR_rpt"/>
</dbReference>
<feature type="domain" description="Cns1/TTC4 wheel" evidence="5">
    <location>
        <begin position="247"/>
        <end position="308"/>
    </location>
</feature>
<keyword evidence="7" id="KW-1185">Reference proteome</keyword>
<evidence type="ECO:0000259" key="5">
    <source>
        <dbReference type="Pfam" id="PF18972"/>
    </source>
</evidence>
<gene>
    <name evidence="6" type="ORF">C2E21_3946</name>
</gene>
<dbReference type="InterPro" id="IPR044059">
    <property type="entry name" value="Csn1/TTC4_wheel"/>
</dbReference>
<dbReference type="GO" id="GO:0006457">
    <property type="term" value="P:protein folding"/>
    <property type="evidence" value="ECO:0007669"/>
    <property type="project" value="TreeGrafter"/>
</dbReference>
<dbReference type="GO" id="GO:0005829">
    <property type="term" value="C:cytosol"/>
    <property type="evidence" value="ECO:0007669"/>
    <property type="project" value="TreeGrafter"/>
</dbReference>
<dbReference type="Gene3D" id="1.25.40.10">
    <property type="entry name" value="Tetratricopeptide repeat domain"/>
    <property type="match status" value="1"/>
</dbReference>
<dbReference type="GO" id="GO:0051879">
    <property type="term" value="F:Hsp90 protein binding"/>
    <property type="evidence" value="ECO:0007669"/>
    <property type="project" value="InterPro"/>
</dbReference>
<evidence type="ECO:0000256" key="3">
    <source>
        <dbReference type="ARBA" id="ARBA00023602"/>
    </source>
</evidence>
<protein>
    <submittedName>
        <fullName evidence="6">Tetratricopeptide repeat 4-like protein</fullName>
    </submittedName>
</protein>
<keyword evidence="2" id="KW-0802">TPR repeat</keyword>
<dbReference type="CDD" id="cd21377">
    <property type="entry name" value="CTWD_Cns1-like"/>
    <property type="match status" value="1"/>
</dbReference>
<evidence type="ECO:0000256" key="4">
    <source>
        <dbReference type="SAM" id="MobiDB-lite"/>
    </source>
</evidence>
<dbReference type="GO" id="GO:0030544">
    <property type="term" value="F:Hsp70 protein binding"/>
    <property type="evidence" value="ECO:0007669"/>
    <property type="project" value="TreeGrafter"/>
</dbReference>
<dbReference type="PANTHER" id="PTHR46035:SF1">
    <property type="entry name" value="TETRATRICOPEPTIDE REPEAT PROTEIN 4"/>
    <property type="match status" value="1"/>
</dbReference>
<evidence type="ECO:0000256" key="1">
    <source>
        <dbReference type="ARBA" id="ARBA00022737"/>
    </source>
</evidence>
<keyword evidence="1" id="KW-0677">Repeat</keyword>